<evidence type="ECO:0000313" key="10">
    <source>
        <dbReference type="EMBL" id="EIW07056.1"/>
    </source>
</evidence>
<comment type="subcellular location">
    <subcellularLocation>
        <location evidence="1">Membrane</location>
        <topology evidence="1">Multi-pass membrane protein</topology>
    </subcellularLocation>
</comment>
<dbReference type="InterPro" id="IPR051706">
    <property type="entry name" value="Glycosyltransferase_domain"/>
</dbReference>
<dbReference type="GO" id="GO:0006676">
    <property type="term" value="P:mannosyl diphosphorylinositol ceramide metabolic process"/>
    <property type="evidence" value="ECO:0007669"/>
    <property type="project" value="UniProtKB-ARBA"/>
</dbReference>
<dbReference type="GO" id="GO:0051999">
    <property type="term" value="P:mannosyl-inositol phosphorylceramide biosynthetic process"/>
    <property type="evidence" value="ECO:0007669"/>
    <property type="project" value="TreeGrafter"/>
</dbReference>
<evidence type="ECO:0000256" key="7">
    <source>
        <dbReference type="ARBA" id="ARBA00052145"/>
    </source>
</evidence>
<dbReference type="OrthoDB" id="3647at2759"/>
<dbReference type="EMBL" id="CM001537">
    <property type="protein sequence ID" value="EIW07056.1"/>
    <property type="molecule type" value="Genomic_DNA"/>
</dbReference>
<accession>N1NW47</accession>
<dbReference type="GO" id="GO:0016020">
    <property type="term" value="C:membrane"/>
    <property type="evidence" value="ECO:0007669"/>
    <property type="project" value="UniProtKB-SubCell"/>
</dbReference>
<dbReference type="HOGENOM" id="CLU_036369_3_2_1"/>
<dbReference type="InterPro" id="IPR029044">
    <property type="entry name" value="Nucleotide-diphossugar_trans"/>
</dbReference>
<keyword evidence="4 9" id="KW-0812">Transmembrane</keyword>
<dbReference type="Proteomes" id="UP000013192">
    <property type="component" value="Chromosome XVI"/>
</dbReference>
<dbReference type="PANTHER" id="PTHR32385">
    <property type="entry name" value="MANNOSYL PHOSPHORYLINOSITOL CERAMIDE SYNTHASE"/>
    <property type="match status" value="1"/>
</dbReference>
<comment type="catalytic activity">
    <reaction evidence="7">
        <text>a 1D-myo-inositol-1-phospho-N-[(R)-2-hydroxy-very-long-chain fatty acyl]-(R)-4-hydroxysphingoid base + GDP-alpha-D-mannose = an alpha-D-mannosyl-(1&lt;-&gt;6)-1D-myo-inositol-1-phospho-N-[(R)-2-hydroxy-very-long-chain fatty acyl]-(R)-4-hydroxysphingoid base + GDP + H(+)</text>
        <dbReference type="Rhea" id="RHEA:64596"/>
        <dbReference type="ChEBI" id="CHEBI:15378"/>
        <dbReference type="ChEBI" id="CHEBI:57527"/>
        <dbReference type="ChEBI" id="CHEBI:58189"/>
        <dbReference type="ChEBI" id="CHEBI:155885"/>
        <dbReference type="ChEBI" id="CHEBI:155926"/>
        <dbReference type="EC" id="2.4.1.370"/>
    </reaction>
    <physiologicalReaction direction="left-to-right" evidence="7">
        <dbReference type="Rhea" id="RHEA:64597"/>
    </physiologicalReaction>
</comment>
<comment type="similarity">
    <text evidence="2">Belongs to the glycosyltransferase 32 family.</text>
</comment>
<name>N1NW47_YEASC</name>
<proteinExistence type="inferred from homology"/>
<dbReference type="FunFam" id="3.90.550.20:FF:000001">
    <property type="entry name" value="MIPC synthase subunit (SurA)"/>
    <property type="match status" value="1"/>
</dbReference>
<evidence type="ECO:0000256" key="9">
    <source>
        <dbReference type="SAM" id="Phobius"/>
    </source>
</evidence>
<evidence type="ECO:0000256" key="1">
    <source>
        <dbReference type="ARBA" id="ARBA00004141"/>
    </source>
</evidence>
<organism evidence="10">
    <name type="scientific">Saccharomyces cerevisiae (strain CEN.PK113-7D)</name>
    <name type="common">Baker's yeast</name>
    <dbReference type="NCBI Taxonomy" id="889517"/>
    <lineage>
        <taxon>Eukaryota</taxon>
        <taxon>Fungi</taxon>
        <taxon>Dikarya</taxon>
        <taxon>Ascomycota</taxon>
        <taxon>Saccharomycotina</taxon>
        <taxon>Saccharomycetes</taxon>
        <taxon>Saccharomycetales</taxon>
        <taxon>Saccharomycetaceae</taxon>
        <taxon>Saccharomyces</taxon>
    </lineage>
</organism>
<dbReference type="Gene3D" id="3.90.550.20">
    <property type="match status" value="1"/>
</dbReference>
<dbReference type="GO" id="GO:0103064">
    <property type="term" value="F:inositol phosphorylceramide mannosyltransferase activity"/>
    <property type="evidence" value="ECO:0007669"/>
    <property type="project" value="UniProtKB-EC"/>
</dbReference>
<evidence type="ECO:0000256" key="6">
    <source>
        <dbReference type="ARBA" id="ARBA00023136"/>
    </source>
</evidence>
<gene>
    <name evidence="10" type="ORF">CENPK1137D_1643</name>
</gene>
<evidence type="ECO:0000256" key="4">
    <source>
        <dbReference type="ARBA" id="ARBA00022692"/>
    </source>
</evidence>
<dbReference type="EC" id="2.4.1.370" evidence="8"/>
<keyword evidence="6 9" id="KW-0472">Membrane</keyword>
<keyword evidence="5 9" id="KW-1133">Transmembrane helix</keyword>
<keyword evidence="3" id="KW-0808">Transferase</keyword>
<evidence type="ECO:0000256" key="5">
    <source>
        <dbReference type="ARBA" id="ARBA00022989"/>
    </source>
</evidence>
<dbReference type="GO" id="GO:0031501">
    <property type="term" value="C:mannosyltransferase complex"/>
    <property type="evidence" value="ECO:0007669"/>
    <property type="project" value="UniProtKB-ARBA"/>
</dbReference>
<dbReference type="SMR" id="N1NW47"/>
<evidence type="ECO:0000256" key="8">
    <source>
        <dbReference type="ARBA" id="ARBA00066893"/>
    </source>
</evidence>
<dbReference type="Pfam" id="PF04488">
    <property type="entry name" value="Gly_transf_sug"/>
    <property type="match status" value="1"/>
</dbReference>
<dbReference type="SUPFAM" id="SSF53448">
    <property type="entry name" value="Nucleotide-diphospho-sugar transferases"/>
    <property type="match status" value="1"/>
</dbReference>
<feature type="transmembrane region" description="Helical" evidence="9">
    <location>
        <begin position="266"/>
        <end position="288"/>
    </location>
</feature>
<dbReference type="InterPro" id="IPR007577">
    <property type="entry name" value="GlycoTrfase_DXD_sugar-bd_CS"/>
</dbReference>
<protein>
    <recommendedName>
        <fullName evidence="8">inositol phosphorylceramide mannosyltransferase</fullName>
        <ecNumber evidence="8">2.4.1.370</ecNumber>
    </recommendedName>
</protein>
<sequence>MRKELKYLICFNILLLLSIIYYTFDLLTLCIDDTVKDAILEEDLNPDAPPKPQLIPKIIHQTYKTEDIPEHWKEGRQKCLDLHPDYKYILWTDEMAYEFIKEEYPWFLDTFENYKYPIERADAIRYFILSHYGGVYIDLDDGCERKLDPLLAFPAFLRKTSPLGVSNDVMGSVPRHPFFLKALKSLKHYDKYWFIPYMTIMGSTGPLFLSVIWKQYKRWRIPKNGTVRILQPAYYKMHSYSFFSITKGSSWHLDDAKLMKALENHILSCVVTGFIFGFFILYGEFTFYCWLCSKNFSNLTKNWKLNAIKVRFVTILNSLGLRLKLSKSTSDTASATLLARQQKRLRKDSNTNIVLLKSSRKSDVYDLEKNDSSKYSLGNNSS</sequence>
<dbReference type="PANTHER" id="PTHR32385:SF20">
    <property type="entry name" value="MANNOSYL PHOSPHORYLINOSITOL CERAMIDE SYNTHASE CSH1-RELATED"/>
    <property type="match status" value="1"/>
</dbReference>
<dbReference type="AlphaFoldDB" id="N1NW47"/>
<reference evidence="10" key="1">
    <citation type="submission" date="2012-03" db="EMBL/GenBank/DDBJ databases">
        <title>De novo sequencing, assembly and analysis of the genome of the laboratory strain Saccharomyces cerevisiae CEN.PK113-7D, a model for modern industrial biotechnology.</title>
        <authorList>
            <person name="Nijkamp J.F."/>
            <person name="van den Broek M.A."/>
            <person name="Datema E."/>
            <person name="de Kok S."/>
            <person name="Bosman L."/>
            <person name="Luttink M.A."/>
            <person name="Daran-Lapujade P."/>
            <person name="Vongsangnak W."/>
            <person name="Nielsen J."/>
            <person name="Heijne W.H.M."/>
            <person name="Klaassen P."/>
            <person name="Platt D."/>
            <person name="Paddon C.J."/>
            <person name="Koetter P."/>
            <person name="van Ham R.C."/>
            <person name="Reinders M.J.T."/>
            <person name="Pronk J.T."/>
            <person name="de Ridder D."/>
            <person name="Daran J.-M."/>
        </authorList>
    </citation>
    <scope>NUCLEOTIDE SEQUENCE</scope>
    <source>
        <strain evidence="10">CEN.PK113-7D</strain>
    </source>
</reference>
<feature type="transmembrane region" description="Helical" evidence="9">
    <location>
        <begin position="192"/>
        <end position="213"/>
    </location>
</feature>
<evidence type="ECO:0000256" key="2">
    <source>
        <dbReference type="ARBA" id="ARBA00009003"/>
    </source>
</evidence>
<feature type="transmembrane region" description="Helical" evidence="9">
    <location>
        <begin position="7"/>
        <end position="24"/>
    </location>
</feature>
<evidence type="ECO:0000256" key="3">
    <source>
        <dbReference type="ARBA" id="ARBA00022679"/>
    </source>
</evidence>